<organism evidence="1 2">
    <name type="scientific">Rubroshorea leprosula</name>
    <dbReference type="NCBI Taxonomy" id="152421"/>
    <lineage>
        <taxon>Eukaryota</taxon>
        <taxon>Viridiplantae</taxon>
        <taxon>Streptophyta</taxon>
        <taxon>Embryophyta</taxon>
        <taxon>Tracheophyta</taxon>
        <taxon>Spermatophyta</taxon>
        <taxon>Magnoliopsida</taxon>
        <taxon>eudicotyledons</taxon>
        <taxon>Gunneridae</taxon>
        <taxon>Pentapetalae</taxon>
        <taxon>rosids</taxon>
        <taxon>malvids</taxon>
        <taxon>Malvales</taxon>
        <taxon>Dipterocarpaceae</taxon>
        <taxon>Rubroshorea</taxon>
    </lineage>
</organism>
<protein>
    <submittedName>
        <fullName evidence="1">Uncharacterized protein</fullName>
    </submittedName>
</protein>
<evidence type="ECO:0000313" key="2">
    <source>
        <dbReference type="Proteomes" id="UP001054252"/>
    </source>
</evidence>
<reference evidence="1 2" key="1">
    <citation type="journal article" date="2021" name="Commun. Biol.">
        <title>The genome of Shorea leprosula (Dipterocarpaceae) highlights the ecological relevance of drought in aseasonal tropical rainforests.</title>
        <authorList>
            <person name="Ng K.K.S."/>
            <person name="Kobayashi M.J."/>
            <person name="Fawcett J.A."/>
            <person name="Hatakeyama M."/>
            <person name="Paape T."/>
            <person name="Ng C.H."/>
            <person name="Ang C.C."/>
            <person name="Tnah L.H."/>
            <person name="Lee C.T."/>
            <person name="Nishiyama T."/>
            <person name="Sese J."/>
            <person name="O'Brien M.J."/>
            <person name="Copetti D."/>
            <person name="Mohd Noor M.I."/>
            <person name="Ong R.C."/>
            <person name="Putra M."/>
            <person name="Sireger I.Z."/>
            <person name="Indrioko S."/>
            <person name="Kosugi Y."/>
            <person name="Izuno A."/>
            <person name="Isagi Y."/>
            <person name="Lee S.L."/>
            <person name="Shimizu K.K."/>
        </authorList>
    </citation>
    <scope>NUCLEOTIDE SEQUENCE [LARGE SCALE GENOMIC DNA]</scope>
    <source>
        <strain evidence="1">214</strain>
    </source>
</reference>
<dbReference type="AlphaFoldDB" id="A0AAV5MGZ1"/>
<accession>A0AAV5MGZ1</accession>
<proteinExistence type="predicted"/>
<keyword evidence="2" id="KW-1185">Reference proteome</keyword>
<dbReference type="Proteomes" id="UP001054252">
    <property type="component" value="Unassembled WGS sequence"/>
</dbReference>
<dbReference type="EMBL" id="BPVZ01000271">
    <property type="protein sequence ID" value="GKV48793.1"/>
    <property type="molecule type" value="Genomic_DNA"/>
</dbReference>
<sequence length="35" mass="3860">MQQAAETKFNNQQDELQQICKLQLTALTVAPGADL</sequence>
<comment type="caution">
    <text evidence="1">The sequence shown here is derived from an EMBL/GenBank/DDBJ whole genome shotgun (WGS) entry which is preliminary data.</text>
</comment>
<name>A0AAV5MGZ1_9ROSI</name>
<evidence type="ECO:0000313" key="1">
    <source>
        <dbReference type="EMBL" id="GKV48793.1"/>
    </source>
</evidence>
<gene>
    <name evidence="1" type="ORF">SLEP1_g55585</name>
</gene>